<dbReference type="GO" id="GO:0006281">
    <property type="term" value="P:DNA repair"/>
    <property type="evidence" value="ECO:0007669"/>
    <property type="project" value="TreeGrafter"/>
</dbReference>
<dbReference type="InterPro" id="IPR038718">
    <property type="entry name" value="SNF2-like_sf"/>
</dbReference>
<evidence type="ECO:0000259" key="4">
    <source>
        <dbReference type="PROSITE" id="PS51192"/>
    </source>
</evidence>
<evidence type="ECO:0008006" key="7">
    <source>
        <dbReference type="Google" id="ProtNLM"/>
    </source>
</evidence>
<keyword evidence="1" id="KW-0547">Nucleotide-binding</keyword>
<dbReference type="Gene3D" id="3.40.50.10810">
    <property type="entry name" value="Tandem AAA-ATPase domain"/>
    <property type="match status" value="1"/>
</dbReference>
<dbReference type="SUPFAM" id="SSF52540">
    <property type="entry name" value="P-loop containing nucleoside triphosphate hydrolases"/>
    <property type="match status" value="2"/>
</dbReference>
<dbReference type="Pfam" id="PF00176">
    <property type="entry name" value="SNF2-rel_dom"/>
    <property type="match status" value="1"/>
</dbReference>
<evidence type="ECO:0000313" key="6">
    <source>
        <dbReference type="EMBL" id="QHT31491.1"/>
    </source>
</evidence>
<proteinExistence type="predicted"/>
<dbReference type="PROSITE" id="PS51194">
    <property type="entry name" value="HELICASE_CTER"/>
    <property type="match status" value="1"/>
</dbReference>
<keyword evidence="2" id="KW-0378">Hydrolase</keyword>
<dbReference type="GO" id="GO:0005524">
    <property type="term" value="F:ATP binding"/>
    <property type="evidence" value="ECO:0007669"/>
    <property type="project" value="UniProtKB-KW"/>
</dbReference>
<accession>A0A6C0ES41</accession>
<evidence type="ECO:0000256" key="3">
    <source>
        <dbReference type="ARBA" id="ARBA00022840"/>
    </source>
</evidence>
<dbReference type="InterPro" id="IPR027417">
    <property type="entry name" value="P-loop_NTPase"/>
</dbReference>
<dbReference type="CDD" id="cd18008">
    <property type="entry name" value="DEXDc_SHPRH-like"/>
    <property type="match status" value="1"/>
</dbReference>
<organism evidence="6">
    <name type="scientific">viral metagenome</name>
    <dbReference type="NCBI Taxonomy" id="1070528"/>
    <lineage>
        <taxon>unclassified sequences</taxon>
        <taxon>metagenomes</taxon>
        <taxon>organismal metagenomes</taxon>
    </lineage>
</organism>
<dbReference type="InterPro" id="IPR050628">
    <property type="entry name" value="SNF2_RAD54_helicase_TF"/>
</dbReference>
<protein>
    <recommendedName>
        <fullName evidence="7">Helicase</fullName>
    </recommendedName>
</protein>
<dbReference type="PROSITE" id="PS51192">
    <property type="entry name" value="HELICASE_ATP_BIND_1"/>
    <property type="match status" value="1"/>
</dbReference>
<dbReference type="Pfam" id="PF00271">
    <property type="entry name" value="Helicase_C"/>
    <property type="match status" value="1"/>
</dbReference>
<dbReference type="InterPro" id="IPR001650">
    <property type="entry name" value="Helicase_C-like"/>
</dbReference>
<dbReference type="CDD" id="cd18793">
    <property type="entry name" value="SF2_C_SNF"/>
    <property type="match status" value="1"/>
</dbReference>
<dbReference type="PANTHER" id="PTHR45626:SF22">
    <property type="entry name" value="DNA REPAIR PROTEIN RAD5"/>
    <property type="match status" value="1"/>
</dbReference>
<feature type="domain" description="Helicase ATP-binding" evidence="4">
    <location>
        <begin position="51"/>
        <end position="207"/>
    </location>
</feature>
<dbReference type="SMART" id="SM00490">
    <property type="entry name" value="HELICc"/>
    <property type="match status" value="1"/>
</dbReference>
<evidence type="ECO:0000259" key="5">
    <source>
        <dbReference type="PROSITE" id="PS51194"/>
    </source>
</evidence>
<evidence type="ECO:0000256" key="1">
    <source>
        <dbReference type="ARBA" id="ARBA00022741"/>
    </source>
</evidence>
<dbReference type="Gene3D" id="3.40.50.300">
    <property type="entry name" value="P-loop containing nucleotide triphosphate hydrolases"/>
    <property type="match status" value="1"/>
</dbReference>
<dbReference type="PANTHER" id="PTHR45626">
    <property type="entry name" value="TRANSCRIPTION TERMINATION FACTOR 2-RELATED"/>
    <property type="match status" value="1"/>
</dbReference>
<keyword evidence="3" id="KW-0067">ATP-binding</keyword>
<dbReference type="InterPro" id="IPR014001">
    <property type="entry name" value="Helicase_ATP-bd"/>
</dbReference>
<dbReference type="GO" id="GO:0008094">
    <property type="term" value="F:ATP-dependent activity, acting on DNA"/>
    <property type="evidence" value="ECO:0007669"/>
    <property type="project" value="TreeGrafter"/>
</dbReference>
<dbReference type="SMART" id="SM00487">
    <property type="entry name" value="DEXDc"/>
    <property type="match status" value="1"/>
</dbReference>
<dbReference type="GO" id="GO:0016787">
    <property type="term" value="F:hydrolase activity"/>
    <property type="evidence" value="ECO:0007669"/>
    <property type="project" value="UniProtKB-KW"/>
</dbReference>
<sequence>MRFNNETVKDSFHTYLDNAGLEKKEYQLDGVTWCVEREMGTMLDSQQVSQGKTQQFIRGGIVADEMGLGKTIMMLGICITNMMTKTLIVLPFGLLEQWWLQIYKTTGHKAIIYHGANKKKYDLEKLNKSVIVLTTYGAICGKINKVESTKKNKVIIENDLHKVKWNRVIFDEAHHLRNKNTLLFLSASRLKSNIRWFVTGTPVQNKLKDFYNLCLLIGLPISFIKENIDFILKKFVLKRSKKEVGILLPDVENVYKNVSWSETDHAVSREKLVSKKIHGMLEFSGVIDTVPIDDFNGTYKHLPDSVNNMAMAMVLLIRAKQSCISSKLLIKKAHAADRGKVTDTDAVAVEEDNKIMFSSNKINIVVDLIYSRILNGNGKIIFCDFHEEMDIIEKRLCLLQNNIKIGKIDARTKKNDRKELLNNPFDVLIIQINSGAEGLNLQENYSEIYFVSPHWNPSIEDQAIARCHRFGQKKTVSVFRFMMDGFDKENKTISVEQHISNVQNSKRELIIGLFQ</sequence>
<dbReference type="GO" id="GO:0005634">
    <property type="term" value="C:nucleus"/>
    <property type="evidence" value="ECO:0007669"/>
    <property type="project" value="TreeGrafter"/>
</dbReference>
<reference evidence="6" key="1">
    <citation type="journal article" date="2020" name="Nature">
        <title>Giant virus diversity and host interactions through global metagenomics.</title>
        <authorList>
            <person name="Schulz F."/>
            <person name="Roux S."/>
            <person name="Paez-Espino D."/>
            <person name="Jungbluth S."/>
            <person name="Walsh D.A."/>
            <person name="Denef V.J."/>
            <person name="McMahon K.D."/>
            <person name="Konstantinidis K.T."/>
            <person name="Eloe-Fadrosh E.A."/>
            <person name="Kyrpides N.C."/>
            <person name="Woyke T."/>
        </authorList>
    </citation>
    <scope>NUCLEOTIDE SEQUENCE</scope>
    <source>
        <strain evidence="6">GVMAG-M-3300009155-2</strain>
    </source>
</reference>
<name>A0A6C0ES41_9ZZZZ</name>
<dbReference type="InterPro" id="IPR000330">
    <property type="entry name" value="SNF2_N"/>
</dbReference>
<dbReference type="EMBL" id="MN738922">
    <property type="protein sequence ID" value="QHT31491.1"/>
    <property type="molecule type" value="Genomic_DNA"/>
</dbReference>
<evidence type="ECO:0000256" key="2">
    <source>
        <dbReference type="ARBA" id="ARBA00022801"/>
    </source>
</evidence>
<dbReference type="InterPro" id="IPR049730">
    <property type="entry name" value="SNF2/RAD54-like_C"/>
</dbReference>
<dbReference type="AlphaFoldDB" id="A0A6C0ES41"/>
<feature type="domain" description="Helicase C-terminal" evidence="5">
    <location>
        <begin position="365"/>
        <end position="515"/>
    </location>
</feature>